<dbReference type="InterPro" id="IPR027417">
    <property type="entry name" value="P-loop_NTPase"/>
</dbReference>
<dbReference type="EMBL" id="BEZZ01000359">
    <property type="protein sequence ID" value="GCC31385.1"/>
    <property type="molecule type" value="Genomic_DNA"/>
</dbReference>
<gene>
    <name evidence="4" type="ORF">chiPu_0009842</name>
</gene>
<evidence type="ECO:0000256" key="1">
    <source>
        <dbReference type="ARBA" id="ARBA00006235"/>
    </source>
</evidence>
<dbReference type="OMA" id="NDKSDFF"/>
<dbReference type="InterPro" id="IPR003593">
    <property type="entry name" value="AAA+_ATPase"/>
</dbReference>
<name>A0A401SLV6_CHIPU</name>
<evidence type="ECO:0000313" key="5">
    <source>
        <dbReference type="Proteomes" id="UP000287033"/>
    </source>
</evidence>
<dbReference type="GO" id="GO:0019894">
    <property type="term" value="F:kinesin binding"/>
    <property type="evidence" value="ECO:0007669"/>
    <property type="project" value="TreeGrafter"/>
</dbReference>
<dbReference type="Pfam" id="PF06309">
    <property type="entry name" value="Torsin"/>
    <property type="match status" value="1"/>
</dbReference>
<dbReference type="FunFam" id="3.40.50.300:FF:001719">
    <property type="entry name" value="Torsin"/>
    <property type="match status" value="1"/>
</dbReference>
<reference evidence="4 5" key="1">
    <citation type="journal article" date="2018" name="Nat. Ecol. Evol.">
        <title>Shark genomes provide insights into elasmobranch evolution and the origin of vertebrates.</title>
        <authorList>
            <person name="Hara Y"/>
            <person name="Yamaguchi K"/>
            <person name="Onimaru K"/>
            <person name="Kadota M"/>
            <person name="Koyanagi M"/>
            <person name="Keeley SD"/>
            <person name="Tatsumi K"/>
            <person name="Tanaka K"/>
            <person name="Motone F"/>
            <person name="Kageyama Y"/>
            <person name="Nozu R"/>
            <person name="Adachi N"/>
            <person name="Nishimura O"/>
            <person name="Nakagawa R"/>
            <person name="Tanegashima C"/>
            <person name="Kiyatake I"/>
            <person name="Matsumoto R"/>
            <person name="Murakumo K"/>
            <person name="Nishida K"/>
            <person name="Terakita A"/>
            <person name="Kuratani S"/>
            <person name="Sato K"/>
            <person name="Hyodo S Kuraku.S."/>
        </authorList>
    </citation>
    <scope>NUCLEOTIDE SEQUENCE [LARGE SCALE GENOMIC DNA]</scope>
</reference>
<dbReference type="GO" id="GO:0016887">
    <property type="term" value="F:ATP hydrolysis activity"/>
    <property type="evidence" value="ECO:0007669"/>
    <property type="project" value="InterPro"/>
</dbReference>
<dbReference type="SUPFAM" id="SSF52540">
    <property type="entry name" value="P-loop containing nucleoside triphosphate hydrolases"/>
    <property type="match status" value="1"/>
</dbReference>
<keyword evidence="5" id="KW-1185">Reference proteome</keyword>
<protein>
    <recommendedName>
        <fullName evidence="3">AAA+ ATPase domain-containing protein</fullName>
    </recommendedName>
</protein>
<proteinExistence type="inferred from homology"/>
<dbReference type="OrthoDB" id="19623at2759"/>
<dbReference type="PANTHER" id="PTHR10760">
    <property type="entry name" value="TORSIN"/>
    <property type="match status" value="1"/>
</dbReference>
<dbReference type="PANTHER" id="PTHR10760:SF14">
    <property type="entry name" value="TORSIN-1B"/>
    <property type="match status" value="1"/>
</dbReference>
<evidence type="ECO:0000256" key="2">
    <source>
        <dbReference type="SAM" id="MobiDB-lite"/>
    </source>
</evidence>
<accession>A0A401SLV6</accession>
<dbReference type="Proteomes" id="UP000287033">
    <property type="component" value="Unassembled WGS sequence"/>
</dbReference>
<dbReference type="GO" id="GO:0071763">
    <property type="term" value="P:nuclear membrane organization"/>
    <property type="evidence" value="ECO:0007669"/>
    <property type="project" value="TreeGrafter"/>
</dbReference>
<comment type="similarity">
    <text evidence="1">Belongs to the ClpA/ClpB family. Torsin subfamily.</text>
</comment>
<dbReference type="GO" id="GO:0005524">
    <property type="term" value="F:ATP binding"/>
    <property type="evidence" value="ECO:0007669"/>
    <property type="project" value="InterPro"/>
</dbReference>
<dbReference type="AlphaFoldDB" id="A0A401SLV6"/>
<comment type="caution">
    <text evidence="4">The sequence shown here is derived from an EMBL/GenBank/DDBJ whole genome shotgun (WGS) entry which is preliminary data.</text>
</comment>
<dbReference type="Gene3D" id="3.40.50.300">
    <property type="entry name" value="P-loop containing nucleotide triphosphate hydrolases"/>
    <property type="match status" value="1"/>
</dbReference>
<dbReference type="InterPro" id="IPR049337">
    <property type="entry name" value="TOR1A_C"/>
</dbReference>
<feature type="region of interest" description="Disordered" evidence="2">
    <location>
        <begin position="1"/>
        <end position="30"/>
    </location>
</feature>
<dbReference type="Pfam" id="PF21376">
    <property type="entry name" value="TOR1A_C"/>
    <property type="match status" value="1"/>
</dbReference>
<dbReference type="GO" id="GO:0005788">
    <property type="term" value="C:endoplasmic reticulum lumen"/>
    <property type="evidence" value="ECO:0007669"/>
    <property type="project" value="TreeGrafter"/>
</dbReference>
<organism evidence="4 5">
    <name type="scientific">Chiloscyllium punctatum</name>
    <name type="common">Brownbanded bambooshark</name>
    <name type="synonym">Hemiscyllium punctatum</name>
    <dbReference type="NCBI Taxonomy" id="137246"/>
    <lineage>
        <taxon>Eukaryota</taxon>
        <taxon>Metazoa</taxon>
        <taxon>Chordata</taxon>
        <taxon>Craniata</taxon>
        <taxon>Vertebrata</taxon>
        <taxon>Chondrichthyes</taxon>
        <taxon>Elasmobranchii</taxon>
        <taxon>Galeomorphii</taxon>
        <taxon>Galeoidea</taxon>
        <taxon>Orectolobiformes</taxon>
        <taxon>Hemiscylliidae</taxon>
        <taxon>Chiloscyllium</taxon>
    </lineage>
</organism>
<dbReference type="GO" id="GO:0034504">
    <property type="term" value="P:protein localization to nucleus"/>
    <property type="evidence" value="ECO:0007669"/>
    <property type="project" value="TreeGrafter"/>
</dbReference>
<evidence type="ECO:0000313" key="4">
    <source>
        <dbReference type="EMBL" id="GCC31385.1"/>
    </source>
</evidence>
<dbReference type="SMART" id="SM00382">
    <property type="entry name" value="AAA"/>
    <property type="match status" value="1"/>
</dbReference>
<sequence>MAPASPEHLRTFPLAPPHRPRAQPTANGRNGGATCGAVVTYRHAIRAGWKYSVFPFPYALGKMAPGRWVMMFFALSLSVRLTAALEPFTTSAVLIGAASTAYYYFSCRFQECCTKAWVPLDVKGLETSLKEQLFGQHIALDVIPKAIEGFLSNKDAKKPLTLSLHGWTGTGKSFVSRIIAESLYKNGMDSKYVHKFVTSYHFPNVQHTSKYIQQLQDWIRGNVSLCKRSLFIFDEMDKMNPELIDSIKPFLEYYNHLDGVVYRKAMFIFLSNAGGEKINDIVLDFWQRGMKREDIQQKNLENSLSLEVYNNKNSGFWHTHLIDKYLIDYFIPFLPLEYKHVVLCAKAELYTRHLEDVDQVAIKVAEEMVYFPKDQRVFSVKGCKTVAAKVNYWTAADSKL</sequence>
<dbReference type="STRING" id="137246.A0A401SLV6"/>
<evidence type="ECO:0000259" key="3">
    <source>
        <dbReference type="SMART" id="SM00382"/>
    </source>
</evidence>
<dbReference type="InterPro" id="IPR010448">
    <property type="entry name" value="Torsin"/>
</dbReference>
<dbReference type="GO" id="GO:0005635">
    <property type="term" value="C:nuclear envelope"/>
    <property type="evidence" value="ECO:0007669"/>
    <property type="project" value="TreeGrafter"/>
</dbReference>
<feature type="domain" description="AAA+ ATPase" evidence="3">
    <location>
        <begin position="158"/>
        <end position="299"/>
    </location>
</feature>
<dbReference type="CDD" id="cd00009">
    <property type="entry name" value="AAA"/>
    <property type="match status" value="1"/>
</dbReference>